<proteinExistence type="predicted"/>
<organism evidence="2 3">
    <name type="scientific">Albugo candida</name>
    <dbReference type="NCBI Taxonomy" id="65357"/>
    <lineage>
        <taxon>Eukaryota</taxon>
        <taxon>Sar</taxon>
        <taxon>Stramenopiles</taxon>
        <taxon>Oomycota</taxon>
        <taxon>Peronosporomycetes</taxon>
        <taxon>Albuginales</taxon>
        <taxon>Albuginaceae</taxon>
        <taxon>Albugo</taxon>
    </lineage>
</organism>
<evidence type="ECO:0000256" key="1">
    <source>
        <dbReference type="SAM" id="Phobius"/>
    </source>
</evidence>
<dbReference type="Proteomes" id="UP000053237">
    <property type="component" value="Unassembled WGS sequence"/>
</dbReference>
<keyword evidence="3" id="KW-1185">Reference proteome</keyword>
<reference evidence="2 3" key="1">
    <citation type="submission" date="2012-05" db="EMBL/GenBank/DDBJ databases">
        <title>Recombination and specialization in a pathogen metapopulation.</title>
        <authorList>
            <person name="Gardiner A."/>
            <person name="Kemen E."/>
            <person name="Schultz-Larsen T."/>
            <person name="MacLean D."/>
            <person name="Van Oosterhout C."/>
            <person name="Jones J.D.G."/>
        </authorList>
    </citation>
    <scope>NUCLEOTIDE SEQUENCE [LARGE SCALE GENOMIC DNA]</scope>
    <source>
        <strain evidence="2 3">Ac Nc2</strain>
    </source>
</reference>
<dbReference type="EMBL" id="CAIX01000109">
    <property type="protein sequence ID" value="CCI45840.1"/>
    <property type="molecule type" value="Genomic_DNA"/>
</dbReference>
<keyword evidence="1" id="KW-1133">Transmembrane helix</keyword>
<accession>A0A024GGL5</accession>
<feature type="transmembrane region" description="Helical" evidence="1">
    <location>
        <begin position="45"/>
        <end position="67"/>
    </location>
</feature>
<sequence length="96" mass="11016">MRLLQFDNKYLIPFVTNLCESADGTKGNAVQKHGRIEYILSRMRFTMQSAFVIAICFSFASLTHVNIPLANRSFLKDLRCDRPILSQVLNTTAYNR</sequence>
<protein>
    <submittedName>
        <fullName evidence="2">Uncharacterized protein</fullName>
    </submittedName>
</protein>
<gene>
    <name evidence="2" type="ORF">BN9_067500</name>
</gene>
<name>A0A024GGL5_9STRA</name>
<dbReference type="AlphaFoldDB" id="A0A024GGL5"/>
<dbReference type="OrthoDB" id="10566708at2759"/>
<evidence type="ECO:0000313" key="2">
    <source>
        <dbReference type="EMBL" id="CCI45840.1"/>
    </source>
</evidence>
<keyword evidence="1" id="KW-0812">Transmembrane</keyword>
<dbReference type="InParanoid" id="A0A024GGL5"/>
<keyword evidence="1" id="KW-0472">Membrane</keyword>
<evidence type="ECO:0000313" key="3">
    <source>
        <dbReference type="Proteomes" id="UP000053237"/>
    </source>
</evidence>
<comment type="caution">
    <text evidence="2">The sequence shown here is derived from an EMBL/GenBank/DDBJ whole genome shotgun (WGS) entry which is preliminary data.</text>
</comment>